<reference evidence="1" key="1">
    <citation type="thesis" date="2020" institute="ProQuest LLC" country="789 East Eisenhower Parkway, Ann Arbor, MI, USA">
        <title>Comparative Genomics and Chromosome Evolution.</title>
        <authorList>
            <person name="Mudd A.B."/>
        </authorList>
    </citation>
    <scope>NUCLEOTIDE SEQUENCE</scope>
    <source>
        <strain evidence="1">237g6f4</strain>
        <tissue evidence="1">Blood</tissue>
    </source>
</reference>
<evidence type="ECO:0000313" key="2">
    <source>
        <dbReference type="Proteomes" id="UP000824782"/>
    </source>
</evidence>
<protein>
    <submittedName>
        <fullName evidence="1">Uncharacterized protein</fullName>
    </submittedName>
</protein>
<dbReference type="AlphaFoldDB" id="A0AAV7CDS7"/>
<dbReference type="Proteomes" id="UP000824782">
    <property type="component" value="Unassembled WGS sequence"/>
</dbReference>
<comment type="caution">
    <text evidence="1">The sequence shown here is derived from an EMBL/GenBank/DDBJ whole genome shotgun (WGS) entry which is preliminary data.</text>
</comment>
<keyword evidence="2" id="KW-1185">Reference proteome</keyword>
<accession>A0AAV7CDS7</accession>
<sequence>MLPSVSNFCCAIAEIYCNHCLLHSRTMVLFIRCER</sequence>
<evidence type="ECO:0000313" key="1">
    <source>
        <dbReference type="EMBL" id="KAG8582562.1"/>
    </source>
</evidence>
<organism evidence="1 2">
    <name type="scientific">Engystomops pustulosus</name>
    <name type="common">Tungara frog</name>
    <name type="synonym">Physalaemus pustulosus</name>
    <dbReference type="NCBI Taxonomy" id="76066"/>
    <lineage>
        <taxon>Eukaryota</taxon>
        <taxon>Metazoa</taxon>
        <taxon>Chordata</taxon>
        <taxon>Craniata</taxon>
        <taxon>Vertebrata</taxon>
        <taxon>Euteleostomi</taxon>
        <taxon>Amphibia</taxon>
        <taxon>Batrachia</taxon>
        <taxon>Anura</taxon>
        <taxon>Neobatrachia</taxon>
        <taxon>Hyloidea</taxon>
        <taxon>Leptodactylidae</taxon>
        <taxon>Leiuperinae</taxon>
        <taxon>Engystomops</taxon>
    </lineage>
</organism>
<gene>
    <name evidence="1" type="ORF">GDO81_008110</name>
</gene>
<proteinExistence type="predicted"/>
<name>A0AAV7CDS7_ENGPU</name>
<dbReference type="EMBL" id="WNYA01000003">
    <property type="protein sequence ID" value="KAG8582562.1"/>
    <property type="molecule type" value="Genomic_DNA"/>
</dbReference>